<keyword evidence="1" id="KW-0812">Transmembrane</keyword>
<proteinExistence type="predicted"/>
<comment type="caution">
    <text evidence="2">The sequence shown here is derived from an EMBL/GenBank/DDBJ whole genome shotgun (WGS) entry which is preliminary data.</text>
</comment>
<sequence length="165" mass="18388">MRTIVLIAGLVLLLIFAVLNFSSLMALTPMNLGFVQYVTAPIGLIMLLTAIFAALLFYFWAGISNLRAQADSAKLLRDMENLRISLDSQEGSRFTELRSHLDTRLNALSTGGTEAELRAVHTRIDEMQRDVNLQLAALDDYLKSRLGDATPERILPAEIRLDKKP</sequence>
<reference evidence="3" key="1">
    <citation type="journal article" date="2019" name="Int. J. Syst. Evol. Microbiol.">
        <title>The Global Catalogue of Microorganisms (GCM) 10K type strain sequencing project: providing services to taxonomists for standard genome sequencing and annotation.</title>
        <authorList>
            <consortium name="The Broad Institute Genomics Platform"/>
            <consortium name="The Broad Institute Genome Sequencing Center for Infectious Disease"/>
            <person name="Wu L."/>
            <person name="Ma J."/>
        </authorList>
    </citation>
    <scope>NUCLEOTIDE SEQUENCE [LARGE SCALE GENOMIC DNA]</scope>
    <source>
        <strain evidence="3">JCM 15442</strain>
    </source>
</reference>
<organism evidence="2 3">
    <name type="scientific">Deinococcus aerolatus</name>
    <dbReference type="NCBI Taxonomy" id="522487"/>
    <lineage>
        <taxon>Bacteria</taxon>
        <taxon>Thermotogati</taxon>
        <taxon>Deinococcota</taxon>
        <taxon>Deinococci</taxon>
        <taxon>Deinococcales</taxon>
        <taxon>Deinococcaceae</taxon>
        <taxon>Deinococcus</taxon>
    </lineage>
</organism>
<keyword evidence="1" id="KW-0472">Membrane</keyword>
<evidence type="ECO:0008006" key="4">
    <source>
        <dbReference type="Google" id="ProtNLM"/>
    </source>
</evidence>
<evidence type="ECO:0000256" key="1">
    <source>
        <dbReference type="SAM" id="Phobius"/>
    </source>
</evidence>
<dbReference type="EMBL" id="BMOL01000003">
    <property type="protein sequence ID" value="GGL74216.1"/>
    <property type="molecule type" value="Genomic_DNA"/>
</dbReference>
<protein>
    <recommendedName>
        <fullName evidence="4">Lipopolysaccharide assembly protein A domain-containing protein</fullName>
    </recommendedName>
</protein>
<gene>
    <name evidence="2" type="ORF">GCM10010840_10420</name>
</gene>
<keyword evidence="3" id="KW-1185">Reference proteome</keyword>
<dbReference type="Proteomes" id="UP000639973">
    <property type="component" value="Unassembled WGS sequence"/>
</dbReference>
<evidence type="ECO:0000313" key="2">
    <source>
        <dbReference type="EMBL" id="GGL74216.1"/>
    </source>
</evidence>
<name>A0ABQ2G3V7_9DEIO</name>
<dbReference type="RefSeq" id="WP_188969680.1">
    <property type="nucleotide sequence ID" value="NZ_BMOL01000003.1"/>
</dbReference>
<evidence type="ECO:0000313" key="3">
    <source>
        <dbReference type="Proteomes" id="UP000639973"/>
    </source>
</evidence>
<keyword evidence="1" id="KW-1133">Transmembrane helix</keyword>
<feature type="transmembrane region" description="Helical" evidence="1">
    <location>
        <begin position="42"/>
        <end position="61"/>
    </location>
</feature>
<accession>A0ABQ2G3V7</accession>